<dbReference type="EMBL" id="BIFS01000001">
    <property type="protein sequence ID" value="GCE21243.1"/>
    <property type="molecule type" value="Genomic_DNA"/>
</dbReference>
<feature type="region of interest" description="Disordered" evidence="1">
    <location>
        <begin position="1"/>
        <end position="73"/>
    </location>
</feature>
<keyword evidence="2" id="KW-0812">Transmembrane</keyword>
<comment type="caution">
    <text evidence="4">The sequence shown here is derived from an EMBL/GenBank/DDBJ whole genome shotgun (WGS) entry which is preliminary data.</text>
</comment>
<evidence type="ECO:0000256" key="1">
    <source>
        <dbReference type="SAM" id="MobiDB-lite"/>
    </source>
</evidence>
<keyword evidence="2" id="KW-1133">Transmembrane helix</keyword>
<gene>
    <name evidence="4" type="ORF">KDK_50430</name>
</gene>
<reference evidence="5" key="1">
    <citation type="submission" date="2018-12" db="EMBL/GenBank/DDBJ databases">
        <title>Tengunoibacter tsumagoiensis gen. nov., sp. nov., Dictyobacter kobayashii sp. nov., D. alpinus sp. nov., and D. joshuensis sp. nov. and description of Dictyobacteraceae fam. nov. within the order Ktedonobacterales isolated from Tengu-no-mugimeshi.</title>
        <authorList>
            <person name="Wang C.M."/>
            <person name="Zheng Y."/>
            <person name="Sakai Y."/>
            <person name="Toyoda A."/>
            <person name="Minakuchi Y."/>
            <person name="Abe K."/>
            <person name="Yokota A."/>
            <person name="Yabe S."/>
        </authorList>
    </citation>
    <scope>NUCLEOTIDE SEQUENCE [LARGE SCALE GENOMIC DNA]</scope>
    <source>
        <strain evidence="5">Uno11</strain>
    </source>
</reference>
<dbReference type="Pfam" id="PF13349">
    <property type="entry name" value="DUF4097"/>
    <property type="match status" value="1"/>
</dbReference>
<evidence type="ECO:0000256" key="2">
    <source>
        <dbReference type="SAM" id="Phobius"/>
    </source>
</evidence>
<dbReference type="OrthoDB" id="7056452at2"/>
<evidence type="ECO:0000259" key="3">
    <source>
        <dbReference type="Pfam" id="PF13349"/>
    </source>
</evidence>
<dbReference type="InterPro" id="IPR025164">
    <property type="entry name" value="Toastrack_DUF4097"/>
</dbReference>
<protein>
    <recommendedName>
        <fullName evidence="3">DUF4097 domain-containing protein</fullName>
    </recommendedName>
</protein>
<keyword evidence="2" id="KW-0472">Membrane</keyword>
<feature type="domain" description="DUF4097" evidence="3">
    <location>
        <begin position="180"/>
        <end position="309"/>
    </location>
</feature>
<evidence type="ECO:0000313" key="4">
    <source>
        <dbReference type="EMBL" id="GCE21243.1"/>
    </source>
</evidence>
<proteinExistence type="predicted"/>
<keyword evidence="5" id="KW-1185">Reference proteome</keyword>
<dbReference type="AlphaFoldDB" id="A0A402AQ05"/>
<evidence type="ECO:0000313" key="5">
    <source>
        <dbReference type="Proteomes" id="UP000287188"/>
    </source>
</evidence>
<accession>A0A402AQ05</accession>
<dbReference type="Proteomes" id="UP000287188">
    <property type="component" value="Unassembled WGS sequence"/>
</dbReference>
<dbReference type="RefSeq" id="WP_126552782.1">
    <property type="nucleotide sequence ID" value="NZ_BIFS01000001.1"/>
</dbReference>
<feature type="transmembrane region" description="Helical" evidence="2">
    <location>
        <begin position="81"/>
        <end position="103"/>
    </location>
</feature>
<organism evidence="4 5">
    <name type="scientific">Dictyobacter kobayashii</name>
    <dbReference type="NCBI Taxonomy" id="2014872"/>
    <lineage>
        <taxon>Bacteria</taxon>
        <taxon>Bacillati</taxon>
        <taxon>Chloroflexota</taxon>
        <taxon>Ktedonobacteria</taxon>
        <taxon>Ktedonobacterales</taxon>
        <taxon>Dictyobacteraceae</taxon>
        <taxon>Dictyobacter</taxon>
    </lineage>
</organism>
<name>A0A402AQ05_9CHLR</name>
<sequence>MSQQQSQFEEKWPQESPHVSQYSEAGFQRELNRDPREQQGYAYAPEQTYEYNDPYGQGEKLRPRPPLQSPQRRRRHPLRNLIIALVVLVALVMGAGTISYSMMAVPHYMGKMDGRPQPMMNSTYAGTQLVFHGVNGNLHIHTGNTTDVQMVTNGNVNVKSSIDNGVITLQQVGPDQPGFGDGNIDLTVPQNMPLTIDMARGPVDIEGLTSKMNISAADGEISIENSTLQDGSSLKTANGPINFSGSLESKGSYDFETLNGNIVARLPKDEAVNVSTNTLHGEITNHLNTSTDPNAASVTIKTINGSINVDNQ</sequence>